<dbReference type="RefSeq" id="WP_172162164.1">
    <property type="nucleotide sequence ID" value="NZ_CP053564.1"/>
</dbReference>
<keyword evidence="1" id="KW-1133">Transmembrane helix</keyword>
<keyword evidence="4" id="KW-1185">Reference proteome</keyword>
<evidence type="ECO:0000313" key="4">
    <source>
        <dbReference type="Proteomes" id="UP000505377"/>
    </source>
</evidence>
<accession>A0A6M6JMA9</accession>
<keyword evidence="1" id="KW-0812">Transmembrane</keyword>
<reference evidence="3 4" key="1">
    <citation type="submission" date="2020-05" db="EMBL/GenBank/DDBJ databases">
        <authorList>
            <person name="Mo P."/>
        </authorList>
    </citation>
    <scope>NUCLEOTIDE SEQUENCE [LARGE SCALE GENOMIC DNA]</scope>
    <source>
        <strain evidence="3 4">Gen01</strain>
    </source>
</reference>
<protein>
    <recommendedName>
        <fullName evidence="2">DUF6458 domain-containing protein</fullName>
    </recommendedName>
</protein>
<keyword evidence="1" id="KW-0472">Membrane</keyword>
<dbReference type="KEGG" id="pbro:HOP40_23905"/>
<evidence type="ECO:0000259" key="2">
    <source>
        <dbReference type="Pfam" id="PF20059"/>
    </source>
</evidence>
<evidence type="ECO:0000256" key="1">
    <source>
        <dbReference type="SAM" id="Phobius"/>
    </source>
</evidence>
<dbReference type="AlphaFoldDB" id="A0A6M6JMA9"/>
<dbReference type="Proteomes" id="UP000505377">
    <property type="component" value="Chromosome"/>
</dbReference>
<dbReference type="Pfam" id="PF20059">
    <property type="entry name" value="DUF6458"/>
    <property type="match status" value="1"/>
</dbReference>
<sequence length="73" mass="7733">MRIGSSIALIAIGLILALAVNIDVDGIDLDLIGWILAVVGVIGLVASLAMARRARPVVAPRADVYPPERDPRY</sequence>
<evidence type="ECO:0000313" key="3">
    <source>
        <dbReference type="EMBL" id="QJY48455.1"/>
    </source>
</evidence>
<organism evidence="3 4">
    <name type="scientific">Pseudonocardia broussonetiae</name>
    <dbReference type="NCBI Taxonomy" id="2736640"/>
    <lineage>
        <taxon>Bacteria</taxon>
        <taxon>Bacillati</taxon>
        <taxon>Actinomycetota</taxon>
        <taxon>Actinomycetes</taxon>
        <taxon>Pseudonocardiales</taxon>
        <taxon>Pseudonocardiaceae</taxon>
        <taxon>Pseudonocardia</taxon>
    </lineage>
</organism>
<proteinExistence type="predicted"/>
<name>A0A6M6JMA9_9PSEU</name>
<gene>
    <name evidence="3" type="ORF">HOP40_23905</name>
</gene>
<dbReference type="InterPro" id="IPR045597">
    <property type="entry name" value="DUF6458"/>
</dbReference>
<feature type="domain" description="DUF6458" evidence="2">
    <location>
        <begin position="3"/>
        <end position="57"/>
    </location>
</feature>
<feature type="transmembrane region" description="Helical" evidence="1">
    <location>
        <begin position="31"/>
        <end position="51"/>
    </location>
</feature>
<dbReference type="EMBL" id="CP053564">
    <property type="protein sequence ID" value="QJY48455.1"/>
    <property type="molecule type" value="Genomic_DNA"/>
</dbReference>